<feature type="compositionally biased region" description="Low complexity" evidence="2">
    <location>
        <begin position="71"/>
        <end position="95"/>
    </location>
</feature>
<feature type="region of interest" description="Disordered" evidence="2">
    <location>
        <begin position="570"/>
        <end position="700"/>
    </location>
</feature>
<evidence type="ECO:0000256" key="2">
    <source>
        <dbReference type="SAM" id="MobiDB-lite"/>
    </source>
</evidence>
<dbReference type="Pfam" id="PF13639">
    <property type="entry name" value="zf-RING_2"/>
    <property type="match status" value="1"/>
</dbReference>
<dbReference type="InParanoid" id="A0A0H2S505"/>
<evidence type="ECO:0000313" key="5">
    <source>
        <dbReference type="Proteomes" id="UP000053477"/>
    </source>
</evidence>
<dbReference type="SUPFAM" id="SSF57850">
    <property type="entry name" value="RING/U-box"/>
    <property type="match status" value="1"/>
</dbReference>
<keyword evidence="5" id="KW-1185">Reference proteome</keyword>
<sequence>MSSRPTTPAHRASRVAEAIQIAPYLTHIVRHHGQLTLIPPENEGRIRKEKGKRIAHNRSKSHSNLSLLNASQSPTSRSRALSSRPSSASLSVARPGLNESLRTRSENNVAISNLGTSSRRSDSLPRSAAETIPDFPPPTFEEAVAILNATTTGGETTRPCIEGSPGSCTDRNALVGSVPSSTRAESRAGRPPTIDIEIASDSESTSSSQSVVANTSSENIRAQQWEEDRIAGVFSLEERVRRELERQSRQKSLPPSEDISSATPPKGKEDFLCGCSEDDTLQGLSRKGKERATLGDPCPGSPLESVDHDWLFVDHSKSSGPNFYAGSSRTTDSDASSNLDGCFIDKARNDDSHPCAQENFTSAPSQSSIANEAELHPSPSCLLADPDLKPYLQQTPPKTPPTTSTDAQDTSDNDHDSYPYSRASTSGYISRWLPDTSISIENTIPTIPLHLTDAHSHSDIHAQDIHPSCISTPGTSSQATETNPVSLTHSEDFCSPLVYGTTTLSSKDQLSTLDEGAPATLVLSRLTARLSSPSPPGSSAIDNQSSGSIELSEVAVPNRSAALNSLSLSLTNRPLPCLPPPAVPRPRRKPPLPPTHRSPNADGSTETASSTNATRSSQPPSRSKPRRIPPPPPPPRRPRNAFDTRKVHENTSDLSINSGSELDNIPVILSPQPPEHAGSHELLGGPSTELSYGTSSPAESTALTDDLRAMESSSSQNNNRMSIAQGAMSIEDNARVDSQDVAGSASSANVNEDGVTLSLSSGFGTEPALIESAMLNARPRSSDSLSITTTTADSAAAGPSRVIPSSDVPLEPAEQNSPSAFEVTDLDLLLNLLDDETRTVDGSAYNELLALGDLLGPAQASEGRSSTATAVEDLGNVFLGKVALDRRRVTKDGRTKLKLSLFGVVVDKCTICLTQFKEGAWACLLPCQHAFHEKCCRRWLLRSASCPLCRSAVT</sequence>
<feature type="compositionally biased region" description="Basic and acidic residues" evidence="2">
    <location>
        <begin position="640"/>
        <end position="651"/>
    </location>
</feature>
<dbReference type="Proteomes" id="UP000053477">
    <property type="component" value="Unassembled WGS sequence"/>
</dbReference>
<keyword evidence="1" id="KW-0479">Metal-binding</keyword>
<feature type="compositionally biased region" description="Polar residues" evidence="2">
    <location>
        <begin position="106"/>
        <end position="118"/>
    </location>
</feature>
<feature type="compositionally biased region" description="Basic residues" evidence="2">
    <location>
        <begin position="50"/>
        <end position="61"/>
    </location>
</feature>
<dbReference type="InterPro" id="IPR001841">
    <property type="entry name" value="Znf_RING"/>
</dbReference>
<keyword evidence="1" id="KW-0863">Zinc-finger</keyword>
<feature type="region of interest" description="Disordered" evidence="2">
    <location>
        <begin position="50"/>
        <end position="138"/>
    </location>
</feature>
<gene>
    <name evidence="4" type="ORF">SCHPADRAFT_71245</name>
</gene>
<feature type="compositionally biased region" description="Polar residues" evidence="2">
    <location>
        <begin position="597"/>
        <end position="614"/>
    </location>
</feature>
<evidence type="ECO:0000313" key="4">
    <source>
        <dbReference type="EMBL" id="KLO19335.1"/>
    </source>
</evidence>
<dbReference type="GO" id="GO:0008270">
    <property type="term" value="F:zinc ion binding"/>
    <property type="evidence" value="ECO:0007669"/>
    <property type="project" value="UniProtKB-KW"/>
</dbReference>
<dbReference type="Gene3D" id="3.30.40.10">
    <property type="entry name" value="Zinc/RING finger domain, C3HC4 (zinc finger)"/>
    <property type="match status" value="1"/>
</dbReference>
<feature type="compositionally biased region" description="Polar residues" evidence="2">
    <location>
        <begin position="358"/>
        <end position="370"/>
    </location>
</feature>
<feature type="compositionally biased region" description="Low complexity" evidence="2">
    <location>
        <begin position="782"/>
        <end position="797"/>
    </location>
</feature>
<feature type="compositionally biased region" description="Low complexity" evidence="2">
    <location>
        <begin position="195"/>
        <end position="217"/>
    </location>
</feature>
<feature type="region of interest" description="Disordered" evidence="2">
    <location>
        <begin position="353"/>
        <end position="422"/>
    </location>
</feature>
<accession>A0A0H2S505</accession>
<evidence type="ECO:0000256" key="1">
    <source>
        <dbReference type="PROSITE-ProRule" id="PRU00175"/>
    </source>
</evidence>
<feature type="region of interest" description="Disordered" evidence="2">
    <location>
        <begin position="171"/>
        <end position="218"/>
    </location>
</feature>
<keyword evidence="1" id="KW-0862">Zinc</keyword>
<reference evidence="4 5" key="1">
    <citation type="submission" date="2015-04" db="EMBL/GenBank/DDBJ databases">
        <title>Complete genome sequence of Schizopora paradoxa KUC8140, a cosmopolitan wood degrader in East Asia.</title>
        <authorList>
            <consortium name="DOE Joint Genome Institute"/>
            <person name="Min B."/>
            <person name="Park H."/>
            <person name="Jang Y."/>
            <person name="Kim J.-J."/>
            <person name="Kim K.H."/>
            <person name="Pangilinan J."/>
            <person name="Lipzen A."/>
            <person name="Riley R."/>
            <person name="Grigoriev I.V."/>
            <person name="Spatafora J.W."/>
            <person name="Choi I.-G."/>
        </authorList>
    </citation>
    <scope>NUCLEOTIDE SEQUENCE [LARGE SCALE GENOMIC DNA]</scope>
    <source>
        <strain evidence="4 5">KUC8140</strain>
    </source>
</reference>
<feature type="compositionally biased region" description="Polar residues" evidence="2">
    <location>
        <begin position="652"/>
        <end position="661"/>
    </location>
</feature>
<dbReference type="EMBL" id="KQ085887">
    <property type="protein sequence ID" value="KLO19335.1"/>
    <property type="molecule type" value="Genomic_DNA"/>
</dbReference>
<dbReference type="GO" id="GO:0016567">
    <property type="term" value="P:protein ubiquitination"/>
    <property type="evidence" value="ECO:0007669"/>
    <property type="project" value="TreeGrafter"/>
</dbReference>
<feature type="region of interest" description="Disordered" evidence="2">
    <location>
        <begin position="245"/>
        <end position="274"/>
    </location>
</feature>
<dbReference type="AlphaFoldDB" id="A0A0H2S505"/>
<organism evidence="4 5">
    <name type="scientific">Schizopora paradoxa</name>
    <dbReference type="NCBI Taxonomy" id="27342"/>
    <lineage>
        <taxon>Eukaryota</taxon>
        <taxon>Fungi</taxon>
        <taxon>Dikarya</taxon>
        <taxon>Basidiomycota</taxon>
        <taxon>Agaricomycotina</taxon>
        <taxon>Agaricomycetes</taxon>
        <taxon>Hymenochaetales</taxon>
        <taxon>Schizoporaceae</taxon>
        <taxon>Schizopora</taxon>
    </lineage>
</organism>
<evidence type="ECO:0000259" key="3">
    <source>
        <dbReference type="PROSITE" id="PS50089"/>
    </source>
</evidence>
<name>A0A0H2S505_9AGAM</name>
<dbReference type="PANTHER" id="PTHR45676:SF159">
    <property type="entry name" value="RING-H2 FINGER PROTEIN ATL51"/>
    <property type="match status" value="1"/>
</dbReference>
<dbReference type="OrthoDB" id="8062037at2759"/>
<dbReference type="PANTHER" id="PTHR45676">
    <property type="entry name" value="RING-H2 FINGER PROTEIN ATL51-RELATED"/>
    <property type="match status" value="1"/>
</dbReference>
<feature type="region of interest" description="Disordered" evidence="2">
    <location>
        <begin position="779"/>
        <end position="817"/>
    </location>
</feature>
<proteinExistence type="predicted"/>
<dbReference type="InterPro" id="IPR013083">
    <property type="entry name" value="Znf_RING/FYVE/PHD"/>
</dbReference>
<dbReference type="PROSITE" id="PS50089">
    <property type="entry name" value="ZF_RING_2"/>
    <property type="match status" value="1"/>
</dbReference>
<feature type="compositionally biased region" description="Polar residues" evidence="2">
    <location>
        <begin position="688"/>
        <end position="700"/>
    </location>
</feature>
<dbReference type="CDD" id="cd16454">
    <property type="entry name" value="RING-H2_PA-TM-RING"/>
    <property type="match status" value="1"/>
</dbReference>
<feature type="domain" description="RING-type" evidence="3">
    <location>
        <begin position="909"/>
        <end position="950"/>
    </location>
</feature>
<dbReference type="STRING" id="27342.A0A0H2S505"/>
<dbReference type="SMART" id="SM00184">
    <property type="entry name" value="RING"/>
    <property type="match status" value="1"/>
</dbReference>
<protein>
    <recommendedName>
        <fullName evidence="3">RING-type domain-containing protein</fullName>
    </recommendedName>
</protein>